<dbReference type="Pfam" id="PF24800">
    <property type="entry name" value="DUF7702"/>
    <property type="match status" value="2"/>
</dbReference>
<feature type="transmembrane region" description="Helical" evidence="2">
    <location>
        <begin position="255"/>
        <end position="275"/>
    </location>
</feature>
<dbReference type="VEuPathDB" id="FungiDB:PEXP_071540"/>
<evidence type="ECO:0000313" key="5">
    <source>
        <dbReference type="Proteomes" id="UP000030143"/>
    </source>
</evidence>
<proteinExistence type="predicted"/>
<sequence length="335" mass="36771">MAVVTAEHVAIAELIIYIPTALLTIWVVLRHGFHKQLGWIYLCIFSGIRVGGAVMEILSTKNPNNANDKEWAVILQSVGLSPLLLSTLGLLKRVFDETSQHVPSGPDSKSNTLLEGFASFGITGKLMNIYSKRATATSRRSKVAQLLHLPALIALILAISGGTDQASSNISDHASGKTKTRVAIILFLAIYIAACTLWAITVRDIGLMLSSQNRIFFCVLLALPFIAVRILYSLIGDFGSNHQFSVVDGDARIQLVMATLEEFVVVLMYTILGLITPKSVSNGGMADSRQQETYQTTENAENGRRHRHADRSPYDEVMYAQAAAQEAYNQQHVRR</sequence>
<feature type="domain" description="DUF7702" evidence="3">
    <location>
        <begin position="119"/>
        <end position="276"/>
    </location>
</feature>
<dbReference type="InterPro" id="IPR056119">
    <property type="entry name" value="DUF7702"/>
</dbReference>
<feature type="transmembrane region" description="Helical" evidence="2">
    <location>
        <begin position="182"/>
        <end position="202"/>
    </location>
</feature>
<comment type="caution">
    <text evidence="4">The sequence shown here is derived from an EMBL/GenBank/DDBJ whole genome shotgun (WGS) entry which is preliminary data.</text>
</comment>
<dbReference type="HOGENOM" id="CLU_064985_0_1_1"/>
<dbReference type="AlphaFoldDB" id="A0A0A2KJI2"/>
<name>A0A0A2KJI2_PENEN</name>
<keyword evidence="5" id="KW-1185">Reference proteome</keyword>
<protein>
    <recommendedName>
        <fullName evidence="3">DUF7702 domain-containing protein</fullName>
    </recommendedName>
</protein>
<reference evidence="4 5" key="1">
    <citation type="journal article" date="2015" name="Mol. Plant Microbe Interact.">
        <title>Genome, transcriptome, and functional analyses of Penicillium expansum provide new insights into secondary metabolism and pathogenicity.</title>
        <authorList>
            <person name="Ballester A.R."/>
            <person name="Marcet-Houben M."/>
            <person name="Levin E."/>
            <person name="Sela N."/>
            <person name="Selma-Lazaro C."/>
            <person name="Carmona L."/>
            <person name="Wisniewski M."/>
            <person name="Droby S."/>
            <person name="Gonzalez-Candelas L."/>
            <person name="Gabaldon T."/>
        </authorList>
    </citation>
    <scope>NUCLEOTIDE SEQUENCE [LARGE SCALE GENOMIC DNA]</scope>
    <source>
        <strain evidence="4 5">MD-8</strain>
    </source>
</reference>
<feature type="transmembrane region" description="Helical" evidence="2">
    <location>
        <begin position="214"/>
        <end position="235"/>
    </location>
</feature>
<evidence type="ECO:0000313" key="4">
    <source>
        <dbReference type="EMBL" id="KGO63353.1"/>
    </source>
</evidence>
<dbReference type="Proteomes" id="UP000030143">
    <property type="component" value="Unassembled WGS sequence"/>
</dbReference>
<keyword evidence="2" id="KW-1133">Transmembrane helix</keyword>
<dbReference type="EMBL" id="JQFZ01000002">
    <property type="protein sequence ID" value="KGO63353.1"/>
    <property type="molecule type" value="Genomic_DNA"/>
</dbReference>
<organism evidence="4 5">
    <name type="scientific">Penicillium expansum</name>
    <name type="common">Blue mold rot fungus</name>
    <dbReference type="NCBI Taxonomy" id="27334"/>
    <lineage>
        <taxon>Eukaryota</taxon>
        <taxon>Fungi</taxon>
        <taxon>Dikarya</taxon>
        <taxon>Ascomycota</taxon>
        <taxon>Pezizomycotina</taxon>
        <taxon>Eurotiomycetes</taxon>
        <taxon>Eurotiomycetidae</taxon>
        <taxon>Eurotiales</taxon>
        <taxon>Aspergillaceae</taxon>
        <taxon>Penicillium</taxon>
    </lineage>
</organism>
<evidence type="ECO:0000259" key="3">
    <source>
        <dbReference type="Pfam" id="PF24800"/>
    </source>
</evidence>
<dbReference type="PANTHER" id="PTHR42109:SF2">
    <property type="entry name" value="INTEGRAL MEMBRANE PROTEIN"/>
    <property type="match status" value="1"/>
</dbReference>
<dbReference type="STRING" id="27334.A0A0A2KJI2"/>
<keyword evidence="2" id="KW-0812">Transmembrane</keyword>
<feature type="region of interest" description="Disordered" evidence="1">
    <location>
        <begin position="283"/>
        <end position="311"/>
    </location>
</feature>
<feature type="transmembrane region" description="Helical" evidence="2">
    <location>
        <begin position="6"/>
        <end position="27"/>
    </location>
</feature>
<dbReference type="PANTHER" id="PTHR42109">
    <property type="entry name" value="UNPLACED GENOMIC SCAFFOLD UM_SCAF_CONTIG_1.265, WHOLE GENOME SHOTGUN SEQUENCE"/>
    <property type="match status" value="1"/>
</dbReference>
<feature type="transmembrane region" description="Helical" evidence="2">
    <location>
        <begin position="143"/>
        <end position="162"/>
    </location>
</feature>
<dbReference type="RefSeq" id="XP_016603773.1">
    <property type="nucleotide sequence ID" value="XM_016738419.1"/>
</dbReference>
<feature type="transmembrane region" description="Helical" evidence="2">
    <location>
        <begin position="39"/>
        <end position="59"/>
    </location>
</feature>
<evidence type="ECO:0000256" key="1">
    <source>
        <dbReference type="SAM" id="MobiDB-lite"/>
    </source>
</evidence>
<accession>A0A0A2KJI2</accession>
<feature type="compositionally biased region" description="Polar residues" evidence="1">
    <location>
        <begin position="291"/>
        <end position="300"/>
    </location>
</feature>
<dbReference type="GeneID" id="27673838"/>
<keyword evidence="2" id="KW-0472">Membrane</keyword>
<evidence type="ECO:0000256" key="2">
    <source>
        <dbReference type="SAM" id="Phobius"/>
    </source>
</evidence>
<feature type="domain" description="DUF7702" evidence="3">
    <location>
        <begin position="6"/>
        <end position="100"/>
    </location>
</feature>
<feature type="transmembrane region" description="Helical" evidence="2">
    <location>
        <begin position="71"/>
        <end position="91"/>
    </location>
</feature>
<gene>
    <name evidence="4" type="ORF">PEX2_011420</name>
</gene>